<dbReference type="Gene3D" id="2.60.40.10">
    <property type="entry name" value="Immunoglobulins"/>
    <property type="match status" value="1"/>
</dbReference>
<keyword evidence="2 6" id="KW-0378">Hydrolase</keyword>
<keyword evidence="4" id="KW-0326">Glycosidase</keyword>
<dbReference type="SUPFAM" id="SSF81296">
    <property type="entry name" value="E set domains"/>
    <property type="match status" value="1"/>
</dbReference>
<reference evidence="6" key="1">
    <citation type="submission" date="2020-10" db="EMBL/GenBank/DDBJ databases">
        <authorList>
            <person name="Gilroy R."/>
        </authorList>
    </citation>
    <scope>NUCLEOTIDE SEQUENCE</scope>
    <source>
        <strain evidence="6">ChiBcec15-4380</strain>
    </source>
</reference>
<evidence type="ECO:0000259" key="5">
    <source>
        <dbReference type="SMART" id="SM00642"/>
    </source>
</evidence>
<dbReference type="GO" id="GO:0004553">
    <property type="term" value="F:hydrolase activity, hydrolyzing O-glycosyl compounds"/>
    <property type="evidence" value="ECO:0007669"/>
    <property type="project" value="InterPro"/>
</dbReference>
<proteinExistence type="inferred from homology"/>
<dbReference type="Pfam" id="PF00128">
    <property type="entry name" value="Alpha-amylase"/>
    <property type="match status" value="1"/>
</dbReference>
<evidence type="ECO:0000256" key="4">
    <source>
        <dbReference type="ARBA" id="ARBA00023295"/>
    </source>
</evidence>
<evidence type="ECO:0000313" key="7">
    <source>
        <dbReference type="Proteomes" id="UP000824239"/>
    </source>
</evidence>
<dbReference type="CDD" id="cd02857">
    <property type="entry name" value="E_set_CDase_PDE_N"/>
    <property type="match status" value="1"/>
</dbReference>
<name>A0A9D1IY16_9FIRM</name>
<sequence>MVASVNIPAIFHRASAPWSYAVDEDWLILRLQTDLDVEQVFLHWGDPFEAGILGGNWNWKGKPVEVTERQRIGPYCLWTCRIAPPHKRCRYRFELRQGQEVWFYGENGPCTPQQVEAREIWDFYQPWMNPADIPAPPAWVADTVWYQIFPDRFCRAAGSPAEADLHPWAAGPVTNRERYGGNLRGILEKLDYLQDLGITGLYLNPIWEADSVHKYDTLNYERVDPRFGTEADLVELVEEAHCRGIRVMLDAVFNHSGPRFAPWLDVREKGPASAYWDWFMVNTWPIPAGFSTRDNRYYSFAFAGPMPKLNTNNPAVIAYFSGLCAQWVRDYGVDGLRFDVGNEVSHRFLKAVRQAVTAVRPDVYLLGEIWHDASPWLEGDEYDSVMNYPLQMAVTRFFTDQNRPAQQLVWDLRRCMTMYRAQTVPALFNLLDSHDTDRIWNRTPEVDAFLQQIALLLLLPGSPCLYYGTEIGLPGGHDPDDRRVMLWEQTEAQTALRREVQALVALRKSQPILRTPDVDFSAQEPRCLVVRRGDITAYFNASHAPWKLRTSEQALYQRRWDGAALAPGGIYVEKGTKYAGSYSSSDF</sequence>
<accession>A0A9D1IY16</accession>
<dbReference type="Gene3D" id="3.90.400.10">
    <property type="entry name" value="Oligo-1,6-glucosidase, Domain 2"/>
    <property type="match status" value="1"/>
</dbReference>
<dbReference type="EMBL" id="DVHE01000068">
    <property type="protein sequence ID" value="HIR51400.1"/>
    <property type="molecule type" value="Genomic_DNA"/>
</dbReference>
<dbReference type="SUPFAM" id="SSF51445">
    <property type="entry name" value="(Trans)glycosidases"/>
    <property type="match status" value="1"/>
</dbReference>
<dbReference type="Proteomes" id="UP000824239">
    <property type="component" value="Unassembled WGS sequence"/>
</dbReference>
<dbReference type="GO" id="GO:0030245">
    <property type="term" value="P:cellulose catabolic process"/>
    <property type="evidence" value="ECO:0007669"/>
    <property type="project" value="UniProtKB-KW"/>
</dbReference>
<keyword evidence="3" id="KW-0624">Polysaccharide degradation</keyword>
<protein>
    <submittedName>
        <fullName evidence="6">Glycoside hydrolase family 13 protein</fullName>
    </submittedName>
</protein>
<dbReference type="InterPro" id="IPR006047">
    <property type="entry name" value="GH13_cat_dom"/>
</dbReference>
<dbReference type="InterPro" id="IPR013783">
    <property type="entry name" value="Ig-like_fold"/>
</dbReference>
<dbReference type="AlphaFoldDB" id="A0A9D1IY16"/>
<gene>
    <name evidence="6" type="ORF">IAA53_09045</name>
</gene>
<reference evidence="6" key="2">
    <citation type="journal article" date="2021" name="PeerJ">
        <title>Extensive microbial diversity within the chicken gut microbiome revealed by metagenomics and culture.</title>
        <authorList>
            <person name="Gilroy R."/>
            <person name="Ravi A."/>
            <person name="Getino M."/>
            <person name="Pursley I."/>
            <person name="Horton D.L."/>
            <person name="Alikhan N.F."/>
            <person name="Baker D."/>
            <person name="Gharbi K."/>
            <person name="Hall N."/>
            <person name="Watson M."/>
            <person name="Adriaenssens E.M."/>
            <person name="Foster-Nyarko E."/>
            <person name="Jarju S."/>
            <person name="Secka A."/>
            <person name="Antonio M."/>
            <person name="Oren A."/>
            <person name="Chaudhuri R.R."/>
            <person name="La Ragione R."/>
            <person name="Hildebrand F."/>
            <person name="Pallen M.J."/>
        </authorList>
    </citation>
    <scope>NUCLEOTIDE SEQUENCE</scope>
    <source>
        <strain evidence="6">ChiBcec15-4380</strain>
    </source>
</reference>
<dbReference type="Pfam" id="PF02903">
    <property type="entry name" value="Alpha-amylase_N"/>
    <property type="match status" value="1"/>
</dbReference>
<organism evidence="6 7">
    <name type="scientific">Candidatus Avoscillospira avicola</name>
    <dbReference type="NCBI Taxonomy" id="2840706"/>
    <lineage>
        <taxon>Bacteria</taxon>
        <taxon>Bacillati</taxon>
        <taxon>Bacillota</taxon>
        <taxon>Clostridia</taxon>
        <taxon>Eubacteriales</taxon>
        <taxon>Oscillospiraceae</taxon>
        <taxon>Oscillospiraceae incertae sedis</taxon>
        <taxon>Candidatus Avoscillospira</taxon>
    </lineage>
</organism>
<comment type="caution">
    <text evidence="6">The sequence shown here is derived from an EMBL/GenBank/DDBJ whole genome shotgun (WGS) entry which is preliminary data.</text>
</comment>
<evidence type="ECO:0000256" key="1">
    <source>
        <dbReference type="ARBA" id="ARBA00008061"/>
    </source>
</evidence>
<dbReference type="Gene3D" id="3.20.20.80">
    <property type="entry name" value="Glycosidases"/>
    <property type="match status" value="1"/>
</dbReference>
<evidence type="ECO:0000313" key="6">
    <source>
        <dbReference type="EMBL" id="HIR51400.1"/>
    </source>
</evidence>
<dbReference type="PANTHER" id="PTHR10357">
    <property type="entry name" value="ALPHA-AMYLASE FAMILY MEMBER"/>
    <property type="match status" value="1"/>
</dbReference>
<dbReference type="PANTHER" id="PTHR10357:SF210">
    <property type="entry name" value="MALTODEXTRIN GLUCOSIDASE"/>
    <property type="match status" value="1"/>
</dbReference>
<evidence type="ECO:0000256" key="2">
    <source>
        <dbReference type="ARBA" id="ARBA00022801"/>
    </source>
</evidence>
<keyword evidence="3" id="KW-0119">Carbohydrate metabolism</keyword>
<dbReference type="InterPro" id="IPR017853">
    <property type="entry name" value="GH"/>
</dbReference>
<dbReference type="InterPro" id="IPR004185">
    <property type="entry name" value="Glyco_hydro_13_lg-like_dom"/>
</dbReference>
<dbReference type="InterPro" id="IPR045857">
    <property type="entry name" value="O16G_dom_2"/>
</dbReference>
<evidence type="ECO:0000256" key="3">
    <source>
        <dbReference type="ARBA" id="ARBA00023001"/>
    </source>
</evidence>
<dbReference type="SMART" id="SM00642">
    <property type="entry name" value="Aamy"/>
    <property type="match status" value="1"/>
</dbReference>
<feature type="domain" description="Glycosyl hydrolase family 13 catalytic" evidence="5">
    <location>
        <begin position="147"/>
        <end position="507"/>
    </location>
</feature>
<keyword evidence="3" id="KW-0136">Cellulose degradation</keyword>
<dbReference type="CDD" id="cd11338">
    <property type="entry name" value="AmyAc_CMD"/>
    <property type="match status" value="1"/>
</dbReference>
<dbReference type="InterPro" id="IPR014756">
    <property type="entry name" value="Ig_E-set"/>
</dbReference>
<comment type="similarity">
    <text evidence="1">Belongs to the glycosyl hydrolase 13 family.</text>
</comment>